<organism evidence="9 10">
    <name type="scientific">Raoultella planticola</name>
    <name type="common">Klebsiella planticola</name>
    <dbReference type="NCBI Taxonomy" id="575"/>
    <lineage>
        <taxon>Bacteria</taxon>
        <taxon>Pseudomonadati</taxon>
        <taxon>Pseudomonadota</taxon>
        <taxon>Gammaproteobacteria</taxon>
        <taxon>Enterobacterales</taxon>
        <taxon>Enterobacteriaceae</taxon>
        <taxon>Klebsiella/Raoultella group</taxon>
        <taxon>Raoultella</taxon>
    </lineage>
</organism>
<dbReference type="Pfam" id="PF00482">
    <property type="entry name" value="T2SSF"/>
    <property type="match status" value="1"/>
</dbReference>
<evidence type="ECO:0000256" key="7">
    <source>
        <dbReference type="ARBA" id="ARBA00023136"/>
    </source>
</evidence>
<protein>
    <submittedName>
        <fullName evidence="9">Type IV pilin biogenesis protein</fullName>
    </submittedName>
</protein>
<evidence type="ECO:0000313" key="9">
    <source>
        <dbReference type="EMBL" id="VFS66787.1"/>
    </source>
</evidence>
<dbReference type="InterPro" id="IPR018076">
    <property type="entry name" value="T2SS_GspF_dom"/>
</dbReference>
<evidence type="ECO:0000313" key="10">
    <source>
        <dbReference type="Proteomes" id="UP000345637"/>
    </source>
</evidence>
<dbReference type="InterPro" id="IPR003004">
    <property type="entry name" value="GspF/PilC"/>
</dbReference>
<accession>A0A485AZ19</accession>
<evidence type="ECO:0000256" key="4">
    <source>
        <dbReference type="ARBA" id="ARBA00022519"/>
    </source>
</evidence>
<keyword evidence="5" id="KW-0812">Transmembrane</keyword>
<sequence>MAGAVAHTGSGSGARVSLSAALEKWPQAFAPLSLAMIRTGELTGKLDFCCLQLARQQQEQQQLADKVKKAVRYPAVILGLALMWWWRCCASSCQSLRRFTKPSTHRYRC</sequence>
<dbReference type="Proteomes" id="UP000345637">
    <property type="component" value="Unassembled WGS sequence"/>
</dbReference>
<evidence type="ECO:0000256" key="6">
    <source>
        <dbReference type="ARBA" id="ARBA00022989"/>
    </source>
</evidence>
<evidence type="ECO:0000256" key="1">
    <source>
        <dbReference type="ARBA" id="ARBA00004429"/>
    </source>
</evidence>
<dbReference type="GO" id="GO:0005886">
    <property type="term" value="C:plasma membrane"/>
    <property type="evidence" value="ECO:0007669"/>
    <property type="project" value="UniProtKB-SubCell"/>
</dbReference>
<keyword evidence="3" id="KW-1003">Cell membrane</keyword>
<gene>
    <name evidence="9" type="ORF">NCTC12998_03137</name>
</gene>
<dbReference type="PANTHER" id="PTHR30012">
    <property type="entry name" value="GENERAL SECRETION PATHWAY PROTEIN"/>
    <property type="match status" value="1"/>
</dbReference>
<comment type="subcellular location">
    <subcellularLocation>
        <location evidence="1">Cell inner membrane</location>
        <topology evidence="1">Multi-pass membrane protein</topology>
    </subcellularLocation>
</comment>
<proteinExistence type="inferred from homology"/>
<feature type="domain" description="Type II secretion system protein GspF" evidence="8">
    <location>
        <begin position="16"/>
        <end position="83"/>
    </location>
</feature>
<evidence type="ECO:0000256" key="3">
    <source>
        <dbReference type="ARBA" id="ARBA00022475"/>
    </source>
</evidence>
<dbReference type="PANTHER" id="PTHR30012:SF7">
    <property type="entry name" value="PROTEIN TRANSPORT PROTEIN HOFC HOMOLOG"/>
    <property type="match status" value="1"/>
</dbReference>
<keyword evidence="7" id="KW-0472">Membrane</keyword>
<keyword evidence="6" id="KW-1133">Transmembrane helix</keyword>
<evidence type="ECO:0000256" key="5">
    <source>
        <dbReference type="ARBA" id="ARBA00022692"/>
    </source>
</evidence>
<evidence type="ECO:0000256" key="2">
    <source>
        <dbReference type="ARBA" id="ARBA00005745"/>
    </source>
</evidence>
<dbReference type="InterPro" id="IPR042094">
    <property type="entry name" value="T2SS_GspF_sf"/>
</dbReference>
<reference evidence="9 10" key="1">
    <citation type="submission" date="2019-03" db="EMBL/GenBank/DDBJ databases">
        <authorList>
            <consortium name="Pathogen Informatics"/>
        </authorList>
    </citation>
    <scope>NUCLEOTIDE SEQUENCE [LARGE SCALE GENOMIC DNA]</scope>
    <source>
        <strain evidence="9 10">NCTC12998</strain>
    </source>
</reference>
<name>A0A485AZ19_RAOPL</name>
<dbReference type="AlphaFoldDB" id="A0A485AZ19"/>
<dbReference type="GO" id="GO:0015628">
    <property type="term" value="P:protein secretion by the type II secretion system"/>
    <property type="evidence" value="ECO:0007669"/>
    <property type="project" value="TreeGrafter"/>
</dbReference>
<dbReference type="Gene3D" id="1.20.81.30">
    <property type="entry name" value="Type II secretion system (T2SS), domain F"/>
    <property type="match status" value="1"/>
</dbReference>
<comment type="similarity">
    <text evidence="2">Belongs to the GSP F family.</text>
</comment>
<evidence type="ECO:0000259" key="8">
    <source>
        <dbReference type="Pfam" id="PF00482"/>
    </source>
</evidence>
<keyword evidence="4" id="KW-0997">Cell inner membrane</keyword>
<dbReference type="EMBL" id="CAADJE010000023">
    <property type="protein sequence ID" value="VFS66787.1"/>
    <property type="molecule type" value="Genomic_DNA"/>
</dbReference>